<accession>A0A9X1WBG9</accession>
<protein>
    <submittedName>
        <fullName evidence="2">Solitary outer membrane autotransporter beta-barrel domain</fullName>
    </submittedName>
</protein>
<dbReference type="AlphaFoldDB" id="A0A9X1WBG9"/>
<evidence type="ECO:0000313" key="2">
    <source>
        <dbReference type="EMBL" id="MCJ2377164.1"/>
    </source>
</evidence>
<sequence>MRFHQLLLLFLVTSTQQAYGDERYRSFLEDMFAGAIILSDSDVFTVGFKDFDPNQYLNIDNEDIGSSEALDLRKSFDVTTLPWSVELEADEYNISRSVVFRFSALSARGDIVKIPNETPDQHDEWIYGGFIGYEQKIPITQHWSFVTGLGAHVQYYQSSYSYNSALTQEYLRPVIDGLLVNTSAWAAVWQPKLKFQYDKPVGWGEWKLASTYNYYTGTAWGQANNGNVGAPEGWYFSNEVKLFFDVTRWGRAVQTLYTSARRVDIGGNSIDVFNTANYYEASVGWLMSPPFKTDLFENVGLGLTVNYGSALKGGSLVLFFNQE</sequence>
<dbReference type="Proteomes" id="UP001139488">
    <property type="component" value="Unassembled WGS sequence"/>
</dbReference>
<dbReference type="RefSeq" id="WP_244357101.1">
    <property type="nucleotide sequence ID" value="NZ_JAJNNZ010000006.1"/>
</dbReference>
<organism evidence="2 3">
    <name type="scientific">Vibrio gelatinilyticus</name>
    <dbReference type="NCBI Taxonomy" id="2893468"/>
    <lineage>
        <taxon>Bacteria</taxon>
        <taxon>Pseudomonadati</taxon>
        <taxon>Pseudomonadota</taxon>
        <taxon>Gammaproteobacteria</taxon>
        <taxon>Vibrionales</taxon>
        <taxon>Vibrionaceae</taxon>
        <taxon>Vibrio</taxon>
    </lineage>
</organism>
<reference evidence="2" key="1">
    <citation type="submission" date="2021-11" db="EMBL/GenBank/DDBJ databases">
        <title>Vibrio ZSDE26 sp. nov. and Vibrio ZSDZ34 sp. nov., isolated from coastal seawater in Qingdao.</title>
        <authorList>
            <person name="Zhang P."/>
        </authorList>
    </citation>
    <scope>NUCLEOTIDE SEQUENCE</scope>
    <source>
        <strain evidence="2">ZSDZ34</strain>
    </source>
</reference>
<dbReference type="InterPro" id="IPR021621">
    <property type="entry name" value="Omp_AT"/>
</dbReference>
<feature type="domain" description="Solitary outer membrane autotransporter-like beta-barrel" evidence="1">
    <location>
        <begin position="6"/>
        <end position="322"/>
    </location>
</feature>
<evidence type="ECO:0000259" key="1">
    <source>
        <dbReference type="Pfam" id="PF11557"/>
    </source>
</evidence>
<dbReference type="EMBL" id="JAJNNZ010000006">
    <property type="protein sequence ID" value="MCJ2377164.1"/>
    <property type="molecule type" value="Genomic_DNA"/>
</dbReference>
<dbReference type="Pfam" id="PF11557">
    <property type="entry name" value="Omp_AT"/>
    <property type="match status" value="1"/>
</dbReference>
<gene>
    <name evidence="2" type="ORF">LNL84_10020</name>
</gene>
<name>A0A9X1WBG9_9VIBR</name>
<comment type="caution">
    <text evidence="2">The sequence shown here is derived from an EMBL/GenBank/DDBJ whole genome shotgun (WGS) entry which is preliminary data.</text>
</comment>
<proteinExistence type="predicted"/>
<keyword evidence="3" id="KW-1185">Reference proteome</keyword>
<evidence type="ECO:0000313" key="3">
    <source>
        <dbReference type="Proteomes" id="UP001139488"/>
    </source>
</evidence>